<dbReference type="InterPro" id="IPR029033">
    <property type="entry name" value="His_PPase_superfam"/>
</dbReference>
<dbReference type="InterPro" id="IPR013078">
    <property type="entry name" value="His_Pase_superF_clade-1"/>
</dbReference>
<feature type="transmembrane region" description="Helical" evidence="1">
    <location>
        <begin position="20"/>
        <end position="38"/>
    </location>
</feature>
<protein>
    <submittedName>
        <fullName evidence="2">Histidine phosphatase family protein</fullName>
    </submittedName>
</protein>
<evidence type="ECO:0000256" key="1">
    <source>
        <dbReference type="SAM" id="Phobius"/>
    </source>
</evidence>
<keyword evidence="1" id="KW-1133">Transmembrane helix</keyword>
<organism evidence="2">
    <name type="scientific">Mariniphaga anaerophila</name>
    <dbReference type="NCBI Taxonomy" id="1484053"/>
    <lineage>
        <taxon>Bacteria</taxon>
        <taxon>Pseudomonadati</taxon>
        <taxon>Bacteroidota</taxon>
        <taxon>Bacteroidia</taxon>
        <taxon>Marinilabiliales</taxon>
        <taxon>Prolixibacteraceae</taxon>
        <taxon>Mariniphaga</taxon>
    </lineage>
</organism>
<dbReference type="Pfam" id="PF00300">
    <property type="entry name" value="His_Phos_1"/>
    <property type="match status" value="1"/>
</dbReference>
<name>A0A831LQP1_9BACT</name>
<proteinExistence type="predicted"/>
<gene>
    <name evidence="2" type="ORF">ENN90_09245</name>
</gene>
<keyword evidence="1" id="KW-0472">Membrane</keyword>
<sequence>MNYLARKSARLSHSDGGAKAQWFFVTFQCTFWVLLLIFTGKTAFANPKIYLIRHAAVDLQKPGWGTSKNSAEYKETYNIAGIEAFDPEEVLQKIENHGRLDTIFCSPQHRALETALMLFGENVVLRTDSVLAELDYPVVQVPILQLPVKGWLFVSRVSWMAGINRGEKTGYKNRLEELNVFTDDLVKYARRNGLAVVVAHGMLNRELVKILKAHGWEYCENGKDGYGNLSVNCLEYF</sequence>
<reference evidence="2" key="1">
    <citation type="journal article" date="2020" name="mSystems">
        <title>Genome- and Community-Level Interaction Insights into Carbon Utilization and Element Cycling Functions of Hydrothermarchaeota in Hydrothermal Sediment.</title>
        <authorList>
            <person name="Zhou Z."/>
            <person name="Liu Y."/>
            <person name="Xu W."/>
            <person name="Pan J."/>
            <person name="Luo Z.H."/>
            <person name="Li M."/>
        </authorList>
    </citation>
    <scope>NUCLEOTIDE SEQUENCE [LARGE SCALE GENOMIC DNA]</scope>
    <source>
        <strain evidence="2">SpSt-1217</strain>
    </source>
</reference>
<evidence type="ECO:0000313" key="2">
    <source>
        <dbReference type="EMBL" id="HDR51783.1"/>
    </source>
</evidence>
<keyword evidence="1" id="KW-0812">Transmembrane</keyword>
<dbReference type="Proteomes" id="UP000886047">
    <property type="component" value="Unassembled WGS sequence"/>
</dbReference>
<dbReference type="AlphaFoldDB" id="A0A831LQP1"/>
<dbReference type="Gene3D" id="3.40.50.1240">
    <property type="entry name" value="Phosphoglycerate mutase-like"/>
    <property type="match status" value="1"/>
</dbReference>
<dbReference type="SUPFAM" id="SSF53254">
    <property type="entry name" value="Phosphoglycerate mutase-like"/>
    <property type="match status" value="1"/>
</dbReference>
<dbReference type="EMBL" id="DSDK01000498">
    <property type="protein sequence ID" value="HDR51783.1"/>
    <property type="molecule type" value="Genomic_DNA"/>
</dbReference>
<accession>A0A831LQP1</accession>
<comment type="caution">
    <text evidence="2">The sequence shown here is derived from an EMBL/GenBank/DDBJ whole genome shotgun (WGS) entry which is preliminary data.</text>
</comment>